<evidence type="ECO:0000313" key="3">
    <source>
        <dbReference type="Proteomes" id="UP000658320"/>
    </source>
</evidence>
<keyword evidence="1" id="KW-0472">Membrane</keyword>
<reference evidence="2" key="1">
    <citation type="journal article" date="2014" name="Int. J. Syst. Evol. Microbiol.">
        <title>Complete genome sequence of Corynebacterium casei LMG S-19264T (=DSM 44701T), isolated from a smear-ripened cheese.</title>
        <authorList>
            <consortium name="US DOE Joint Genome Institute (JGI-PGF)"/>
            <person name="Walter F."/>
            <person name="Albersmeier A."/>
            <person name="Kalinowski J."/>
            <person name="Ruckert C."/>
        </authorList>
    </citation>
    <scope>NUCLEOTIDE SEQUENCE</scope>
    <source>
        <strain evidence="2">JCM 4346</strain>
    </source>
</reference>
<reference evidence="2" key="2">
    <citation type="submission" date="2020-09" db="EMBL/GenBank/DDBJ databases">
        <authorList>
            <person name="Sun Q."/>
            <person name="Ohkuma M."/>
        </authorList>
    </citation>
    <scope>NUCLEOTIDE SEQUENCE</scope>
    <source>
        <strain evidence="2">JCM 4346</strain>
    </source>
</reference>
<feature type="transmembrane region" description="Helical" evidence="1">
    <location>
        <begin position="21"/>
        <end position="54"/>
    </location>
</feature>
<name>A0A918EZG3_9ACTN</name>
<sequence>MRIINTHDAWPGPKQARKATVVLVVIVAVVVLAALAGHGTAAVVTVALAALTVAVEELLRAALRYWLRVA</sequence>
<proteinExistence type="predicted"/>
<dbReference type="Proteomes" id="UP000658320">
    <property type="component" value="Unassembled WGS sequence"/>
</dbReference>
<dbReference type="EMBL" id="BMSX01000001">
    <property type="protein sequence ID" value="GGQ93850.1"/>
    <property type="molecule type" value="Genomic_DNA"/>
</dbReference>
<keyword evidence="1" id="KW-0812">Transmembrane</keyword>
<keyword evidence="3" id="KW-1185">Reference proteome</keyword>
<dbReference type="AlphaFoldDB" id="A0A918EZG3"/>
<keyword evidence="1" id="KW-1133">Transmembrane helix</keyword>
<evidence type="ECO:0000256" key="1">
    <source>
        <dbReference type="SAM" id="Phobius"/>
    </source>
</evidence>
<accession>A0A918EZG3</accession>
<gene>
    <name evidence="2" type="ORF">GCM10010251_05800</name>
</gene>
<dbReference type="RefSeq" id="WP_189931784.1">
    <property type="nucleotide sequence ID" value="NZ_BMSX01000001.1"/>
</dbReference>
<comment type="caution">
    <text evidence="2">The sequence shown here is derived from an EMBL/GenBank/DDBJ whole genome shotgun (WGS) entry which is preliminary data.</text>
</comment>
<evidence type="ECO:0000313" key="2">
    <source>
        <dbReference type="EMBL" id="GGQ93850.1"/>
    </source>
</evidence>
<protein>
    <submittedName>
        <fullName evidence="2">Uncharacterized protein</fullName>
    </submittedName>
</protein>
<organism evidence="2 3">
    <name type="scientific">Streptomyces aurantiogriseus</name>
    <dbReference type="NCBI Taxonomy" id="66870"/>
    <lineage>
        <taxon>Bacteria</taxon>
        <taxon>Bacillati</taxon>
        <taxon>Actinomycetota</taxon>
        <taxon>Actinomycetes</taxon>
        <taxon>Kitasatosporales</taxon>
        <taxon>Streptomycetaceae</taxon>
        <taxon>Streptomyces</taxon>
    </lineage>
</organism>